<dbReference type="RefSeq" id="WP_008793837.1">
    <property type="nucleotide sequence ID" value="NZ_CABKNO010000005.1"/>
</dbReference>
<name>A0AAD0MR09_9FUSO</name>
<dbReference type="Proteomes" id="UP000241472">
    <property type="component" value="Chromosome"/>
</dbReference>
<reference evidence="1 2" key="1">
    <citation type="submission" date="2018-03" db="EMBL/GenBank/DDBJ databases">
        <title>Complete Fusobacterium genomes using hybrid Minion sequencing.</title>
        <authorList>
            <person name="Slade D.J."/>
            <person name="Lahmers K."/>
        </authorList>
    </citation>
    <scope>NUCLEOTIDE SEQUENCE [LARGE SCALE GENOMIC DNA]</scope>
    <source>
        <strain evidence="1 2">2_1_31</strain>
    </source>
</reference>
<dbReference type="EMBL" id="CP028108">
    <property type="protein sequence ID" value="AVQ26012.1"/>
    <property type="molecule type" value="Genomic_DNA"/>
</dbReference>
<evidence type="ECO:0000313" key="2">
    <source>
        <dbReference type="Proteomes" id="UP000241472"/>
    </source>
</evidence>
<sequence length="189" mass="21142">MIGVKVEATGINEVINTLGKYESELPSCISRAINRSLEMVKTEQIRKTTESYFAQKSKLLSSVNVFKTSKSNLTGSIISNGRVIGLDHFKLNPKTRTKGKIVQTAVKKGGYKSLPNAFIAYKNGHLGAFERTGKFITKNGRKRETIKRLMSVSAPQMLGNLSILEYLQGYADEKFRMRLEHEINRVIGV</sequence>
<organism evidence="1 2">
    <name type="scientific">Fusobacterium periodonticum</name>
    <dbReference type="NCBI Taxonomy" id="860"/>
    <lineage>
        <taxon>Bacteria</taxon>
        <taxon>Fusobacteriati</taxon>
        <taxon>Fusobacteriota</taxon>
        <taxon>Fusobacteriia</taxon>
        <taxon>Fusobacteriales</taxon>
        <taxon>Fusobacteriaceae</taxon>
        <taxon>Fusobacterium</taxon>
    </lineage>
</organism>
<proteinExistence type="predicted"/>
<dbReference type="KEGG" id="fpei:C4N17_10405"/>
<accession>A0AAD0MR09</accession>
<protein>
    <recommendedName>
        <fullName evidence="3">Prophage minor tail protein Z (GPZ)</fullName>
    </recommendedName>
</protein>
<gene>
    <name evidence="1" type="ORF">C4N17_10405</name>
</gene>
<evidence type="ECO:0000313" key="1">
    <source>
        <dbReference type="EMBL" id="AVQ26012.1"/>
    </source>
</evidence>
<evidence type="ECO:0008006" key="3">
    <source>
        <dbReference type="Google" id="ProtNLM"/>
    </source>
</evidence>
<dbReference type="AlphaFoldDB" id="A0AAD0MR09"/>